<dbReference type="GO" id="GO:0003677">
    <property type="term" value="F:DNA binding"/>
    <property type="evidence" value="ECO:0007669"/>
    <property type="project" value="UniProtKB-KW"/>
</dbReference>
<dbReference type="PROSITE" id="PS50042">
    <property type="entry name" value="CNMP_BINDING_3"/>
    <property type="match status" value="1"/>
</dbReference>
<dbReference type="PANTHER" id="PTHR24567:SF74">
    <property type="entry name" value="HTH-TYPE TRANSCRIPTIONAL REGULATOR ARCR"/>
    <property type="match status" value="1"/>
</dbReference>
<gene>
    <name evidence="6" type="ORF">HNQ77_004019</name>
</gene>
<dbReference type="InterPro" id="IPR036388">
    <property type="entry name" value="WH-like_DNA-bd_sf"/>
</dbReference>
<dbReference type="Gene3D" id="1.10.10.10">
    <property type="entry name" value="Winged helix-like DNA-binding domain superfamily/Winged helix DNA-binding domain"/>
    <property type="match status" value="1"/>
</dbReference>
<organism evidence="6 7">
    <name type="scientific">Silvibacterium bohemicum</name>
    <dbReference type="NCBI Taxonomy" id="1577686"/>
    <lineage>
        <taxon>Bacteria</taxon>
        <taxon>Pseudomonadati</taxon>
        <taxon>Acidobacteriota</taxon>
        <taxon>Terriglobia</taxon>
        <taxon>Terriglobales</taxon>
        <taxon>Acidobacteriaceae</taxon>
        <taxon>Silvibacterium</taxon>
    </lineage>
</organism>
<evidence type="ECO:0000256" key="3">
    <source>
        <dbReference type="ARBA" id="ARBA00023163"/>
    </source>
</evidence>
<dbReference type="CDD" id="cd00038">
    <property type="entry name" value="CAP_ED"/>
    <property type="match status" value="1"/>
</dbReference>
<dbReference type="InterPro" id="IPR012318">
    <property type="entry name" value="HTH_CRP"/>
</dbReference>
<keyword evidence="3" id="KW-0804">Transcription</keyword>
<dbReference type="SMART" id="SM00419">
    <property type="entry name" value="HTH_CRP"/>
    <property type="match status" value="1"/>
</dbReference>
<dbReference type="SUPFAM" id="SSF46785">
    <property type="entry name" value="Winged helix' DNA-binding domain"/>
    <property type="match status" value="1"/>
</dbReference>
<evidence type="ECO:0000313" key="7">
    <source>
        <dbReference type="Proteomes" id="UP000538666"/>
    </source>
</evidence>
<dbReference type="PROSITE" id="PS51063">
    <property type="entry name" value="HTH_CRP_2"/>
    <property type="match status" value="1"/>
</dbReference>
<dbReference type="SMART" id="SM00100">
    <property type="entry name" value="cNMP"/>
    <property type="match status" value="1"/>
</dbReference>
<dbReference type="Pfam" id="PF00027">
    <property type="entry name" value="cNMP_binding"/>
    <property type="match status" value="1"/>
</dbReference>
<dbReference type="InterPro" id="IPR050397">
    <property type="entry name" value="Env_Response_Regulators"/>
</dbReference>
<dbReference type="EMBL" id="JACHEK010000008">
    <property type="protein sequence ID" value="MBB6146049.1"/>
    <property type="molecule type" value="Genomic_DNA"/>
</dbReference>
<dbReference type="InterPro" id="IPR014710">
    <property type="entry name" value="RmlC-like_jellyroll"/>
</dbReference>
<dbReference type="InterPro" id="IPR018490">
    <property type="entry name" value="cNMP-bd_dom_sf"/>
</dbReference>
<dbReference type="Proteomes" id="UP000538666">
    <property type="component" value="Unassembled WGS sequence"/>
</dbReference>
<evidence type="ECO:0000256" key="2">
    <source>
        <dbReference type="ARBA" id="ARBA00023125"/>
    </source>
</evidence>
<evidence type="ECO:0000259" key="4">
    <source>
        <dbReference type="PROSITE" id="PS50042"/>
    </source>
</evidence>
<dbReference type="PANTHER" id="PTHR24567">
    <property type="entry name" value="CRP FAMILY TRANSCRIPTIONAL REGULATORY PROTEIN"/>
    <property type="match status" value="1"/>
</dbReference>
<dbReference type="InterPro" id="IPR000595">
    <property type="entry name" value="cNMP-bd_dom"/>
</dbReference>
<sequence length="221" mass="24854">MKSLTEAASFSSVELFKGLPASHQQMLEEKSLICNFEAGHIFFRPGETGQVLFFLETGHVQTFRISGRKKLLIADLEPPAVFGEMGCVGQCMYHCTAQATEPSRIRTISRADLDNLLREHPQIALRMLDLVSERFLHVLLDLEATSFRPLIPRLAKLLIENAKDGCVQDLTHKKIAEQLRVYRESATTALGELKKAGIIAIERKQIRILDGSRLDRAAREQ</sequence>
<proteinExistence type="predicted"/>
<evidence type="ECO:0000256" key="1">
    <source>
        <dbReference type="ARBA" id="ARBA00023015"/>
    </source>
</evidence>
<reference evidence="6 7" key="1">
    <citation type="submission" date="2020-08" db="EMBL/GenBank/DDBJ databases">
        <title>Genomic Encyclopedia of Type Strains, Phase IV (KMG-IV): sequencing the most valuable type-strain genomes for metagenomic binning, comparative biology and taxonomic classification.</title>
        <authorList>
            <person name="Goeker M."/>
        </authorList>
    </citation>
    <scope>NUCLEOTIDE SEQUENCE [LARGE SCALE GENOMIC DNA]</scope>
    <source>
        <strain evidence="6 7">DSM 103733</strain>
    </source>
</reference>
<comment type="caution">
    <text evidence="6">The sequence shown here is derived from an EMBL/GenBank/DDBJ whole genome shotgun (WGS) entry which is preliminary data.</text>
</comment>
<dbReference type="GO" id="GO:0005829">
    <property type="term" value="C:cytosol"/>
    <property type="evidence" value="ECO:0007669"/>
    <property type="project" value="TreeGrafter"/>
</dbReference>
<accession>A0A841K292</accession>
<dbReference type="Gene3D" id="2.60.120.10">
    <property type="entry name" value="Jelly Rolls"/>
    <property type="match status" value="1"/>
</dbReference>
<dbReference type="InterPro" id="IPR036390">
    <property type="entry name" value="WH_DNA-bd_sf"/>
</dbReference>
<dbReference type="Pfam" id="PF13545">
    <property type="entry name" value="HTH_Crp_2"/>
    <property type="match status" value="1"/>
</dbReference>
<dbReference type="RefSeq" id="WP_050061033.1">
    <property type="nucleotide sequence ID" value="NZ_JACHEK010000008.1"/>
</dbReference>
<dbReference type="AlphaFoldDB" id="A0A841K292"/>
<evidence type="ECO:0000259" key="5">
    <source>
        <dbReference type="PROSITE" id="PS51063"/>
    </source>
</evidence>
<dbReference type="GO" id="GO:0003700">
    <property type="term" value="F:DNA-binding transcription factor activity"/>
    <property type="evidence" value="ECO:0007669"/>
    <property type="project" value="TreeGrafter"/>
</dbReference>
<keyword evidence="1" id="KW-0805">Transcription regulation</keyword>
<feature type="domain" description="Cyclic nucleotide-binding" evidence="4">
    <location>
        <begin position="15"/>
        <end position="134"/>
    </location>
</feature>
<keyword evidence="7" id="KW-1185">Reference proteome</keyword>
<protein>
    <submittedName>
        <fullName evidence="6">CRP/FNR family transcriptional regulator</fullName>
    </submittedName>
</protein>
<dbReference type="OrthoDB" id="9812325at2"/>
<dbReference type="SUPFAM" id="SSF51206">
    <property type="entry name" value="cAMP-binding domain-like"/>
    <property type="match status" value="1"/>
</dbReference>
<evidence type="ECO:0000313" key="6">
    <source>
        <dbReference type="EMBL" id="MBB6146049.1"/>
    </source>
</evidence>
<feature type="domain" description="HTH crp-type" evidence="5">
    <location>
        <begin position="148"/>
        <end position="212"/>
    </location>
</feature>
<keyword evidence="2" id="KW-0238">DNA-binding</keyword>
<name>A0A841K292_9BACT</name>